<feature type="signal peptide" evidence="1">
    <location>
        <begin position="1"/>
        <end position="34"/>
    </location>
</feature>
<sequence>MRRFPSSNNNNKMLLYGMLAAAALIVSLSGTALATDDEPLRCYQCRVEKNEDCTDEYLRECPTDQAYDVCMVSVINNEITLRKNRAEKIHTNSGTRLYREEVRSWPLQPTRSEAIRWPWIGQMRSESEFV</sequence>
<dbReference type="AlphaFoldDB" id="A0A7M7KCW9"/>
<organism evidence="2 3">
    <name type="scientific">Varroa destructor</name>
    <name type="common">Honeybee mite</name>
    <dbReference type="NCBI Taxonomy" id="109461"/>
    <lineage>
        <taxon>Eukaryota</taxon>
        <taxon>Metazoa</taxon>
        <taxon>Ecdysozoa</taxon>
        <taxon>Arthropoda</taxon>
        <taxon>Chelicerata</taxon>
        <taxon>Arachnida</taxon>
        <taxon>Acari</taxon>
        <taxon>Parasitiformes</taxon>
        <taxon>Mesostigmata</taxon>
        <taxon>Gamasina</taxon>
        <taxon>Dermanyssoidea</taxon>
        <taxon>Varroidae</taxon>
        <taxon>Varroa</taxon>
    </lineage>
</organism>
<accession>A0A7M7KCW9</accession>
<keyword evidence="1" id="KW-0732">Signal</keyword>
<protein>
    <submittedName>
        <fullName evidence="2">Uncharacterized protein</fullName>
    </submittedName>
</protein>
<evidence type="ECO:0000256" key="1">
    <source>
        <dbReference type="SAM" id="SignalP"/>
    </source>
</evidence>
<dbReference type="Proteomes" id="UP000594260">
    <property type="component" value="Unplaced"/>
</dbReference>
<dbReference type="GeneID" id="111252002"/>
<dbReference type="RefSeq" id="XP_022664994.1">
    <property type="nucleotide sequence ID" value="XM_022809259.1"/>
</dbReference>
<keyword evidence="3" id="KW-1185">Reference proteome</keyword>
<feature type="chain" id="PRO_5029491521" evidence="1">
    <location>
        <begin position="35"/>
        <end position="130"/>
    </location>
</feature>
<reference evidence="2" key="1">
    <citation type="submission" date="2021-01" db="UniProtKB">
        <authorList>
            <consortium name="EnsemblMetazoa"/>
        </authorList>
    </citation>
    <scope>IDENTIFICATION</scope>
</reference>
<proteinExistence type="predicted"/>
<name>A0A7M7KCW9_VARDE</name>
<dbReference type="EnsemblMetazoa" id="XM_022809259">
    <property type="protein sequence ID" value="XP_022664994"/>
    <property type="gene ID" value="LOC111252002"/>
</dbReference>
<evidence type="ECO:0000313" key="2">
    <source>
        <dbReference type="EnsemblMetazoa" id="XP_022664994"/>
    </source>
</evidence>
<dbReference type="KEGG" id="vde:111252002"/>
<evidence type="ECO:0000313" key="3">
    <source>
        <dbReference type="Proteomes" id="UP000594260"/>
    </source>
</evidence>